<dbReference type="EMBL" id="CM056798">
    <property type="protein sequence ID" value="KAJ8711861.1"/>
    <property type="molecule type" value="Genomic_DNA"/>
</dbReference>
<comment type="caution">
    <text evidence="1">The sequence shown here is derived from an EMBL/GenBank/DDBJ whole genome shotgun (WGS) entry which is preliminary data.</text>
</comment>
<name>A0ACC2Q9H2_9NEOP</name>
<sequence length="322" mass="35213">MTQFVQIVLLIVAVLWLEANGKPFFQGISFQRGFEINFKPLPRNPITFIKEKWLPFGTFGRKHSIQKRNSDSGVVPVSQPPPSVIPVSEVPEIRPAAPVYEHVEDIPLHTLPFIPQSHQNPRSIAPMPISSPMPPDSPIPPQPISPVPPKVSVPPPLIPTMVIVTPAPQPAFNYVSPPPITPQVISNPSNQPITNEVPLGPPFGGMDGSLPPISSNMVVSSSASGRFTDITRAVPLYVPENVNSIQPISPVVEEKIITPLITPTIRPEPPRNDIVLSNNSLVRGSKLALYFGSVFLQLMSQFMNSARATFDQMTNPPPVYRN</sequence>
<organism evidence="1 2">
    <name type="scientific">Mythimna loreyi</name>
    <dbReference type="NCBI Taxonomy" id="667449"/>
    <lineage>
        <taxon>Eukaryota</taxon>
        <taxon>Metazoa</taxon>
        <taxon>Ecdysozoa</taxon>
        <taxon>Arthropoda</taxon>
        <taxon>Hexapoda</taxon>
        <taxon>Insecta</taxon>
        <taxon>Pterygota</taxon>
        <taxon>Neoptera</taxon>
        <taxon>Endopterygota</taxon>
        <taxon>Lepidoptera</taxon>
        <taxon>Glossata</taxon>
        <taxon>Ditrysia</taxon>
        <taxon>Noctuoidea</taxon>
        <taxon>Noctuidae</taxon>
        <taxon>Noctuinae</taxon>
        <taxon>Hadenini</taxon>
        <taxon>Mythimna</taxon>
    </lineage>
</organism>
<protein>
    <submittedName>
        <fullName evidence="1">Uncharacterized protein</fullName>
    </submittedName>
</protein>
<accession>A0ACC2Q9H2</accession>
<evidence type="ECO:0000313" key="1">
    <source>
        <dbReference type="EMBL" id="KAJ8711861.1"/>
    </source>
</evidence>
<evidence type="ECO:0000313" key="2">
    <source>
        <dbReference type="Proteomes" id="UP001231649"/>
    </source>
</evidence>
<reference evidence="1" key="1">
    <citation type="submission" date="2023-03" db="EMBL/GenBank/DDBJ databases">
        <title>Chromosome-level genomes of two armyworms, Mythimna separata and Mythimna loreyi, provide insights into the biosynthesis and reception of sex pheromones.</title>
        <authorList>
            <person name="Zhao H."/>
        </authorList>
    </citation>
    <scope>NUCLEOTIDE SEQUENCE</scope>
    <source>
        <strain evidence="1">BeijingLab</strain>
    </source>
</reference>
<keyword evidence="2" id="KW-1185">Reference proteome</keyword>
<gene>
    <name evidence="1" type="ORF">PYW08_008815</name>
</gene>
<proteinExistence type="predicted"/>
<dbReference type="Proteomes" id="UP001231649">
    <property type="component" value="Chromosome 22"/>
</dbReference>